<dbReference type="Proteomes" id="UP000198432">
    <property type="component" value="Unassembled WGS sequence"/>
</dbReference>
<keyword evidence="2" id="KW-0560">Oxidoreductase</keyword>
<evidence type="ECO:0000259" key="4">
    <source>
        <dbReference type="Pfam" id="PF25137"/>
    </source>
</evidence>
<feature type="domain" description="Fe-containing alcohol dehydrogenase-like C-terminal" evidence="4">
    <location>
        <begin position="189"/>
        <end position="382"/>
    </location>
</feature>
<reference evidence="6" key="1">
    <citation type="submission" date="2017-06" db="EMBL/GenBank/DDBJ databases">
        <authorList>
            <person name="Varghese N."/>
            <person name="Submissions S."/>
        </authorList>
    </citation>
    <scope>NUCLEOTIDE SEQUENCE [LARGE SCALE GENOMIC DNA]</scope>
    <source>
        <strain evidence="6">NKM1</strain>
    </source>
</reference>
<gene>
    <name evidence="5" type="ORF">SAMN06296052_102326</name>
</gene>
<evidence type="ECO:0000256" key="2">
    <source>
        <dbReference type="ARBA" id="ARBA00023002"/>
    </source>
</evidence>
<dbReference type="AlphaFoldDB" id="A0A239C501"/>
<dbReference type="Gene3D" id="1.20.1090.10">
    <property type="entry name" value="Dehydroquinate synthase-like - alpha domain"/>
    <property type="match status" value="1"/>
</dbReference>
<dbReference type="FunFam" id="3.40.50.1970:FF:000003">
    <property type="entry name" value="Alcohol dehydrogenase, iron-containing"/>
    <property type="match status" value="1"/>
</dbReference>
<sequence length="385" mass="42681">MNNFTFYNPVKILFGKGQISKLSKEIPAEARVMVTYGGGSIKKNGVYDQVMEALKEHTVLEFSNIEPNPHYETLMQAVEIARRQNIDFLLAVGGGSIVDGTKFIAAAIPFEGGDPWDILSKRAPVETAVPFGAVLTLPATGSEMNAGAVITRVETKEKLSFGSPHTFPKFSVLDPETTFSLPLRQISNGIVDAFTHVLEQYLTYPVNAPLQDRMAESILLTLKEEGPKAMQNPGDYDTMANFMWSATMALNGVIRVGVPTDWATHYIAHELTALHGIDHARTLAVVLPALLRYKSETKKEKLLQYGKRIWGVDAGTEDECIEATIQATIAFFESLDINTRLSDYQVGEDTIRRIVQRFQERGVKDLGERADIQVEDVQQILTMSL</sequence>
<proteinExistence type="inferred from homology"/>
<evidence type="ECO:0000259" key="3">
    <source>
        <dbReference type="Pfam" id="PF00465"/>
    </source>
</evidence>
<dbReference type="InterPro" id="IPR044731">
    <property type="entry name" value="BDH-like"/>
</dbReference>
<dbReference type="EMBL" id="FZOQ01000002">
    <property type="protein sequence ID" value="SNS14758.1"/>
    <property type="molecule type" value="Genomic_DNA"/>
</dbReference>
<evidence type="ECO:0000313" key="5">
    <source>
        <dbReference type="EMBL" id="SNS14758.1"/>
    </source>
</evidence>
<dbReference type="PANTHER" id="PTHR43633:SF1">
    <property type="entry name" value="ALCOHOL DEHYDROGENASE YQHD"/>
    <property type="match status" value="1"/>
</dbReference>
<dbReference type="InterPro" id="IPR056798">
    <property type="entry name" value="ADH_Fe_C"/>
</dbReference>
<protein>
    <submittedName>
        <fullName evidence="5">NADP-dependent alcohol dehydrogenase</fullName>
    </submittedName>
</protein>
<keyword evidence="6" id="KW-1185">Reference proteome</keyword>
<dbReference type="PROSITE" id="PS00060">
    <property type="entry name" value="ADH_IRON_2"/>
    <property type="match status" value="1"/>
</dbReference>
<accession>A0A239C501</accession>
<evidence type="ECO:0000313" key="6">
    <source>
        <dbReference type="Proteomes" id="UP000198432"/>
    </source>
</evidence>
<comment type="similarity">
    <text evidence="1">Belongs to the iron-containing alcohol dehydrogenase family.</text>
</comment>
<name>A0A239C501_9BACT</name>
<dbReference type="GO" id="GO:1990362">
    <property type="term" value="F:butanol dehydrogenase (NAD+) activity"/>
    <property type="evidence" value="ECO:0007669"/>
    <property type="project" value="InterPro"/>
</dbReference>
<dbReference type="OrthoDB" id="9801156at2"/>
<dbReference type="CDD" id="cd08187">
    <property type="entry name" value="BDH"/>
    <property type="match status" value="1"/>
</dbReference>
<dbReference type="SUPFAM" id="SSF56796">
    <property type="entry name" value="Dehydroquinate synthase-like"/>
    <property type="match status" value="1"/>
</dbReference>
<dbReference type="GO" id="GO:0005829">
    <property type="term" value="C:cytosol"/>
    <property type="evidence" value="ECO:0007669"/>
    <property type="project" value="TreeGrafter"/>
</dbReference>
<dbReference type="GO" id="GO:0046872">
    <property type="term" value="F:metal ion binding"/>
    <property type="evidence" value="ECO:0007669"/>
    <property type="project" value="InterPro"/>
</dbReference>
<feature type="domain" description="Alcohol dehydrogenase iron-type/glycerol dehydrogenase GldA" evidence="3">
    <location>
        <begin position="9"/>
        <end position="175"/>
    </location>
</feature>
<dbReference type="PANTHER" id="PTHR43633">
    <property type="entry name" value="ALCOHOL DEHYDROGENASE YQHD"/>
    <property type="match status" value="1"/>
</dbReference>
<dbReference type="InterPro" id="IPR001670">
    <property type="entry name" value="ADH_Fe/GldA"/>
</dbReference>
<dbReference type="RefSeq" id="WP_089317792.1">
    <property type="nucleotide sequence ID" value="NZ_FZOQ01000002.1"/>
</dbReference>
<dbReference type="Pfam" id="PF25137">
    <property type="entry name" value="ADH_Fe_C"/>
    <property type="match status" value="1"/>
</dbReference>
<evidence type="ECO:0000256" key="1">
    <source>
        <dbReference type="ARBA" id="ARBA00007358"/>
    </source>
</evidence>
<organism evidence="5 6">
    <name type="scientific">Pontibacter ummariensis</name>
    <dbReference type="NCBI Taxonomy" id="1610492"/>
    <lineage>
        <taxon>Bacteria</taxon>
        <taxon>Pseudomonadati</taxon>
        <taxon>Bacteroidota</taxon>
        <taxon>Cytophagia</taxon>
        <taxon>Cytophagales</taxon>
        <taxon>Hymenobacteraceae</taxon>
        <taxon>Pontibacter</taxon>
    </lineage>
</organism>
<dbReference type="Gene3D" id="3.40.50.1970">
    <property type="match status" value="1"/>
</dbReference>
<dbReference type="GO" id="GO:0008106">
    <property type="term" value="F:alcohol dehydrogenase (NADP+) activity"/>
    <property type="evidence" value="ECO:0007669"/>
    <property type="project" value="TreeGrafter"/>
</dbReference>
<dbReference type="InterPro" id="IPR018211">
    <property type="entry name" value="ADH_Fe_CS"/>
</dbReference>
<dbReference type="Pfam" id="PF00465">
    <property type="entry name" value="Fe-ADH"/>
    <property type="match status" value="1"/>
</dbReference>
<dbReference type="GO" id="GO:1990002">
    <property type="term" value="F:methylglyoxal reductase (NADPH) (acetol producing) activity"/>
    <property type="evidence" value="ECO:0007669"/>
    <property type="project" value="TreeGrafter"/>
</dbReference>